<dbReference type="CDD" id="cd11660">
    <property type="entry name" value="SANT_TRF"/>
    <property type="match status" value="1"/>
</dbReference>
<dbReference type="InterPro" id="IPR001005">
    <property type="entry name" value="SANT/Myb"/>
</dbReference>
<evidence type="ECO:0000313" key="7">
    <source>
        <dbReference type="Proteomes" id="UP001604277"/>
    </source>
</evidence>
<accession>A0ABD1T679</accession>
<dbReference type="AlphaFoldDB" id="A0ABD1T679"/>
<dbReference type="SUPFAM" id="SSF46689">
    <property type="entry name" value="Homeodomain-like"/>
    <property type="match status" value="1"/>
</dbReference>
<feature type="region of interest" description="Disordered" evidence="3">
    <location>
        <begin position="328"/>
        <end position="417"/>
    </location>
</feature>
<feature type="compositionally biased region" description="Acidic residues" evidence="3">
    <location>
        <begin position="382"/>
        <end position="392"/>
    </location>
</feature>
<dbReference type="Gene3D" id="1.10.10.60">
    <property type="entry name" value="Homeodomain-like"/>
    <property type="match status" value="1"/>
</dbReference>
<evidence type="ECO:0000256" key="2">
    <source>
        <dbReference type="ARBA" id="ARBA00023242"/>
    </source>
</evidence>
<keyword evidence="7" id="KW-1185">Reference proteome</keyword>
<proteinExistence type="predicted"/>
<evidence type="ECO:0000256" key="3">
    <source>
        <dbReference type="SAM" id="MobiDB-lite"/>
    </source>
</evidence>
<organism evidence="6 7">
    <name type="scientific">Forsythia ovata</name>
    <dbReference type="NCBI Taxonomy" id="205694"/>
    <lineage>
        <taxon>Eukaryota</taxon>
        <taxon>Viridiplantae</taxon>
        <taxon>Streptophyta</taxon>
        <taxon>Embryophyta</taxon>
        <taxon>Tracheophyta</taxon>
        <taxon>Spermatophyta</taxon>
        <taxon>Magnoliopsida</taxon>
        <taxon>eudicotyledons</taxon>
        <taxon>Gunneridae</taxon>
        <taxon>Pentapetalae</taxon>
        <taxon>asterids</taxon>
        <taxon>lamiids</taxon>
        <taxon>Lamiales</taxon>
        <taxon>Oleaceae</taxon>
        <taxon>Forsythieae</taxon>
        <taxon>Forsythia</taxon>
    </lineage>
</organism>
<dbReference type="PROSITE" id="PS51294">
    <property type="entry name" value="HTH_MYB"/>
    <property type="match status" value="1"/>
</dbReference>
<feature type="compositionally biased region" description="Basic and acidic residues" evidence="3">
    <location>
        <begin position="330"/>
        <end position="340"/>
    </location>
</feature>
<evidence type="ECO:0000256" key="1">
    <source>
        <dbReference type="ARBA" id="ARBA00004123"/>
    </source>
</evidence>
<dbReference type="PROSITE" id="PS50090">
    <property type="entry name" value="MYB_LIKE"/>
    <property type="match status" value="1"/>
</dbReference>
<dbReference type="EMBL" id="JBFOLJ010000009">
    <property type="protein sequence ID" value="KAL2508210.1"/>
    <property type="molecule type" value="Genomic_DNA"/>
</dbReference>
<dbReference type="Pfam" id="PF00249">
    <property type="entry name" value="Myb_DNA-binding"/>
    <property type="match status" value="1"/>
</dbReference>
<dbReference type="Proteomes" id="UP001604277">
    <property type="component" value="Unassembled WGS sequence"/>
</dbReference>
<evidence type="ECO:0000259" key="5">
    <source>
        <dbReference type="PROSITE" id="PS51294"/>
    </source>
</evidence>
<dbReference type="InterPro" id="IPR009057">
    <property type="entry name" value="Homeodomain-like_sf"/>
</dbReference>
<gene>
    <name evidence="6" type="ORF">Fot_31857</name>
</gene>
<dbReference type="PANTHER" id="PTHR46993:SF6">
    <property type="entry name" value="MYB TRANSCRIPTION FACTOR"/>
    <property type="match status" value="1"/>
</dbReference>
<evidence type="ECO:0000259" key="4">
    <source>
        <dbReference type="PROSITE" id="PS50090"/>
    </source>
</evidence>
<evidence type="ECO:0000313" key="6">
    <source>
        <dbReference type="EMBL" id="KAL2508210.1"/>
    </source>
</evidence>
<dbReference type="PANTHER" id="PTHR46993">
    <property type="entry name" value="MYB TRANSCRIPTION FACTOR"/>
    <property type="match status" value="1"/>
</dbReference>
<comment type="subcellular location">
    <subcellularLocation>
        <location evidence="1">Nucleus</location>
    </subcellularLocation>
</comment>
<sequence length="485" mass="54996">MDIDSDILNWILEFFLKRSVDDSTLNSLLLTFPIPKDTNFVGKILLLKKLESDISHNSPLSETTLGYLEILEQVECDRGIEKVSDAMKSAYCQVAVEYTVKYLRNEDVCEAKFCDAVKSVWSRRVRRMEEKVRKGGLGLEELFDWRLKMEAAVQDHGVRERVVKGSEKVNAVDALRVYLEEERERMGPSFLELVAHRLKNDETLKEVLGLGNANRIVPKETILQSADPDWAVTNDNREVRKDASLRRRHVSNKHARVGSSRTCRGAKIADSDCLEVRPSYKYDLPPTPEVNRVQEELDSSSLALKAVVKDPLPNDLRFAEAVADTATGSTDHEPMQENHVKPNPSAVNGGGTVRVNGGNPSNGARPSLMERNSTAHTHEWDDSIENSSEESPDQGSRLKLPSPKRRPVSPLKKYEIEQPMKRRRVGKWSADEEDTLRTGVNKYGEGRWKVILTEFRDVFKDRRNEIEIDYINRKVELGTIVETSA</sequence>
<comment type="caution">
    <text evidence="6">The sequence shown here is derived from an EMBL/GenBank/DDBJ whole genome shotgun (WGS) entry which is preliminary data.</text>
</comment>
<reference evidence="7" key="1">
    <citation type="submission" date="2024-07" db="EMBL/GenBank/DDBJ databases">
        <title>Two chromosome-level genome assemblies of Korean endemic species Abeliophyllum distichum and Forsythia ovata (Oleaceae).</title>
        <authorList>
            <person name="Jang H."/>
        </authorList>
    </citation>
    <scope>NUCLEOTIDE SEQUENCE [LARGE SCALE GENOMIC DNA]</scope>
</reference>
<keyword evidence="2" id="KW-0539">Nucleus</keyword>
<feature type="domain" description="HTH myb-type" evidence="5">
    <location>
        <begin position="420"/>
        <end position="455"/>
    </location>
</feature>
<dbReference type="InterPro" id="IPR017930">
    <property type="entry name" value="Myb_dom"/>
</dbReference>
<protein>
    <submittedName>
        <fullName evidence="6">Uncharacterized protein</fullName>
    </submittedName>
</protein>
<dbReference type="GO" id="GO:0005634">
    <property type="term" value="C:nucleus"/>
    <property type="evidence" value="ECO:0007669"/>
    <property type="project" value="UniProtKB-SubCell"/>
</dbReference>
<feature type="domain" description="Myb-like" evidence="4">
    <location>
        <begin position="420"/>
        <end position="462"/>
    </location>
</feature>
<name>A0ABD1T679_9LAMI</name>